<dbReference type="Proteomes" id="UP001159363">
    <property type="component" value="Chromosome 7"/>
</dbReference>
<sequence>MRGKVETRLRKTEFVAVTTDMWTTTSNNDYSSLTVHYLDEQFVLKHVCIEVVPFPEISHTAANLCDFITLALREWGIDNKVVAIVPDNGQNIVAGLEMSQFLHVPCLAHTFQLKVKDGFLNSKNISVLVATCRKLVGHLKHSALACKVLKRGQNLTNLPTHRLI</sequence>
<keyword evidence="2" id="KW-0479">Metal-binding</keyword>
<evidence type="ECO:0000256" key="4">
    <source>
        <dbReference type="ARBA" id="ARBA00022833"/>
    </source>
</evidence>
<evidence type="ECO:0000256" key="2">
    <source>
        <dbReference type="ARBA" id="ARBA00022723"/>
    </source>
</evidence>
<evidence type="ECO:0000256" key="1">
    <source>
        <dbReference type="ARBA" id="ARBA00004123"/>
    </source>
</evidence>
<protein>
    <recommendedName>
        <fullName evidence="8">Transposase</fullName>
    </recommendedName>
</protein>
<evidence type="ECO:0000313" key="6">
    <source>
        <dbReference type="EMBL" id="KAJ8877088.1"/>
    </source>
</evidence>
<evidence type="ECO:0000313" key="7">
    <source>
        <dbReference type="Proteomes" id="UP001159363"/>
    </source>
</evidence>
<dbReference type="InterPro" id="IPR012337">
    <property type="entry name" value="RNaseH-like_sf"/>
</dbReference>
<name>A0ABQ9GYP5_9NEOP</name>
<evidence type="ECO:0000256" key="3">
    <source>
        <dbReference type="ARBA" id="ARBA00022771"/>
    </source>
</evidence>
<keyword evidence="4" id="KW-0862">Zinc</keyword>
<keyword evidence="3" id="KW-0863">Zinc-finger</keyword>
<comment type="caution">
    <text evidence="6">The sequence shown here is derived from an EMBL/GenBank/DDBJ whole genome shotgun (WGS) entry which is preliminary data.</text>
</comment>
<gene>
    <name evidence="6" type="ORF">PR048_021540</name>
</gene>
<proteinExistence type="predicted"/>
<dbReference type="SUPFAM" id="SSF53098">
    <property type="entry name" value="Ribonuclease H-like"/>
    <property type="match status" value="1"/>
</dbReference>
<dbReference type="InterPro" id="IPR052035">
    <property type="entry name" value="ZnF_BED_domain_contain"/>
</dbReference>
<accession>A0ABQ9GYP5</accession>
<organism evidence="6 7">
    <name type="scientific">Dryococelus australis</name>
    <dbReference type="NCBI Taxonomy" id="614101"/>
    <lineage>
        <taxon>Eukaryota</taxon>
        <taxon>Metazoa</taxon>
        <taxon>Ecdysozoa</taxon>
        <taxon>Arthropoda</taxon>
        <taxon>Hexapoda</taxon>
        <taxon>Insecta</taxon>
        <taxon>Pterygota</taxon>
        <taxon>Neoptera</taxon>
        <taxon>Polyneoptera</taxon>
        <taxon>Phasmatodea</taxon>
        <taxon>Verophasmatodea</taxon>
        <taxon>Anareolatae</taxon>
        <taxon>Phasmatidae</taxon>
        <taxon>Eurycanthinae</taxon>
        <taxon>Dryococelus</taxon>
    </lineage>
</organism>
<keyword evidence="7" id="KW-1185">Reference proteome</keyword>
<evidence type="ECO:0000256" key="5">
    <source>
        <dbReference type="ARBA" id="ARBA00023242"/>
    </source>
</evidence>
<reference evidence="6 7" key="1">
    <citation type="submission" date="2023-02" db="EMBL/GenBank/DDBJ databases">
        <title>LHISI_Scaffold_Assembly.</title>
        <authorList>
            <person name="Stuart O.P."/>
            <person name="Cleave R."/>
            <person name="Magrath M.J.L."/>
            <person name="Mikheyev A.S."/>
        </authorList>
    </citation>
    <scope>NUCLEOTIDE SEQUENCE [LARGE SCALE GENOMIC DNA]</scope>
    <source>
        <strain evidence="6">Daus_M_001</strain>
        <tissue evidence="6">Leg muscle</tissue>
    </source>
</reference>
<dbReference type="EMBL" id="JARBHB010000008">
    <property type="protein sequence ID" value="KAJ8877088.1"/>
    <property type="molecule type" value="Genomic_DNA"/>
</dbReference>
<comment type="subcellular location">
    <subcellularLocation>
        <location evidence="1">Nucleus</location>
    </subcellularLocation>
</comment>
<keyword evidence="5" id="KW-0539">Nucleus</keyword>
<dbReference type="PANTHER" id="PTHR46481:SF10">
    <property type="entry name" value="ZINC FINGER BED DOMAIN-CONTAINING PROTEIN 39"/>
    <property type="match status" value="1"/>
</dbReference>
<dbReference type="PANTHER" id="PTHR46481">
    <property type="entry name" value="ZINC FINGER BED DOMAIN-CONTAINING PROTEIN 4"/>
    <property type="match status" value="1"/>
</dbReference>
<evidence type="ECO:0008006" key="8">
    <source>
        <dbReference type="Google" id="ProtNLM"/>
    </source>
</evidence>